<feature type="transmembrane region" description="Helical" evidence="11">
    <location>
        <begin position="1364"/>
        <end position="1393"/>
    </location>
</feature>
<accession>A0A1Y1I2D1</accession>
<feature type="domain" description="RING-type" evidence="12">
    <location>
        <begin position="22"/>
        <end position="62"/>
    </location>
</feature>
<dbReference type="PROSITE" id="PS50089">
    <property type="entry name" value="ZF_RING_2"/>
    <property type="match status" value="1"/>
</dbReference>
<evidence type="ECO:0000256" key="10">
    <source>
        <dbReference type="SAM" id="MobiDB-lite"/>
    </source>
</evidence>
<feature type="region of interest" description="Disordered" evidence="10">
    <location>
        <begin position="221"/>
        <end position="254"/>
    </location>
</feature>
<evidence type="ECO:0000256" key="5">
    <source>
        <dbReference type="ARBA" id="ARBA00022833"/>
    </source>
</evidence>
<feature type="transmembrane region" description="Helical" evidence="11">
    <location>
        <begin position="1036"/>
        <end position="1054"/>
    </location>
</feature>
<feature type="transmembrane region" description="Helical" evidence="11">
    <location>
        <begin position="1195"/>
        <end position="1214"/>
    </location>
</feature>
<feature type="transmembrane region" description="Helical" evidence="11">
    <location>
        <begin position="1076"/>
        <end position="1098"/>
    </location>
</feature>
<evidence type="ECO:0000256" key="11">
    <source>
        <dbReference type="SAM" id="Phobius"/>
    </source>
</evidence>
<proteinExistence type="predicted"/>
<feature type="transmembrane region" description="Helical" evidence="11">
    <location>
        <begin position="1110"/>
        <end position="1132"/>
    </location>
</feature>
<feature type="compositionally biased region" description="Low complexity" evidence="10">
    <location>
        <begin position="142"/>
        <end position="156"/>
    </location>
</feature>
<feature type="compositionally biased region" description="Basic and acidic residues" evidence="10">
    <location>
        <begin position="429"/>
        <end position="440"/>
    </location>
</feature>
<keyword evidence="7 11" id="KW-1133">Transmembrane helix</keyword>
<feature type="compositionally biased region" description="Basic and acidic residues" evidence="10">
    <location>
        <begin position="688"/>
        <end position="700"/>
    </location>
</feature>
<feature type="compositionally biased region" description="Basic and acidic residues" evidence="10">
    <location>
        <begin position="1328"/>
        <end position="1340"/>
    </location>
</feature>
<feature type="region of interest" description="Disordered" evidence="10">
    <location>
        <begin position="1255"/>
        <end position="1355"/>
    </location>
</feature>
<name>A0A1Y1I2D1_KLENI</name>
<evidence type="ECO:0000256" key="6">
    <source>
        <dbReference type="ARBA" id="ARBA00022970"/>
    </source>
</evidence>
<feature type="compositionally biased region" description="Polar residues" evidence="10">
    <location>
        <begin position="305"/>
        <end position="318"/>
    </location>
</feature>
<dbReference type="SMART" id="SM00184">
    <property type="entry name" value="RING"/>
    <property type="match status" value="1"/>
</dbReference>
<dbReference type="PANTHER" id="PTHR22950">
    <property type="entry name" value="AMINO ACID TRANSPORTER"/>
    <property type="match status" value="1"/>
</dbReference>
<feature type="compositionally biased region" description="Basic and acidic residues" evidence="10">
    <location>
        <begin position="514"/>
        <end position="534"/>
    </location>
</feature>
<feature type="compositionally biased region" description="Basic and acidic residues" evidence="10">
    <location>
        <begin position="548"/>
        <end position="568"/>
    </location>
</feature>
<feature type="transmembrane region" description="Helical" evidence="11">
    <location>
        <begin position="1152"/>
        <end position="1175"/>
    </location>
</feature>
<reference evidence="13 14" key="1">
    <citation type="journal article" date="2014" name="Nat. Commun.">
        <title>Klebsormidium flaccidum genome reveals primary factors for plant terrestrial adaptation.</title>
        <authorList>
            <person name="Hori K."/>
            <person name="Maruyama F."/>
            <person name="Fujisawa T."/>
            <person name="Togashi T."/>
            <person name="Yamamoto N."/>
            <person name="Seo M."/>
            <person name="Sato S."/>
            <person name="Yamada T."/>
            <person name="Mori H."/>
            <person name="Tajima N."/>
            <person name="Moriyama T."/>
            <person name="Ikeuchi M."/>
            <person name="Watanabe M."/>
            <person name="Wada H."/>
            <person name="Kobayashi K."/>
            <person name="Saito M."/>
            <person name="Masuda T."/>
            <person name="Sasaki-Sekimoto Y."/>
            <person name="Mashiguchi K."/>
            <person name="Awai K."/>
            <person name="Shimojima M."/>
            <person name="Masuda S."/>
            <person name="Iwai M."/>
            <person name="Nobusawa T."/>
            <person name="Narise T."/>
            <person name="Kondo S."/>
            <person name="Saito H."/>
            <person name="Sato R."/>
            <person name="Murakawa M."/>
            <person name="Ihara Y."/>
            <person name="Oshima-Yamada Y."/>
            <person name="Ohtaka K."/>
            <person name="Satoh M."/>
            <person name="Sonobe K."/>
            <person name="Ishii M."/>
            <person name="Ohtani R."/>
            <person name="Kanamori-Sato M."/>
            <person name="Honoki R."/>
            <person name="Miyazaki D."/>
            <person name="Mochizuki H."/>
            <person name="Umetsu J."/>
            <person name="Higashi K."/>
            <person name="Shibata D."/>
            <person name="Kamiya Y."/>
            <person name="Sato N."/>
            <person name="Nakamura Y."/>
            <person name="Tabata S."/>
            <person name="Ida S."/>
            <person name="Kurokawa K."/>
            <person name="Ohta H."/>
        </authorList>
    </citation>
    <scope>NUCLEOTIDE SEQUENCE [LARGE SCALE GENOMIC DNA]</scope>
    <source>
        <strain evidence="13 14">NIES-2285</strain>
    </source>
</reference>
<feature type="compositionally biased region" description="Polar residues" evidence="10">
    <location>
        <begin position="1305"/>
        <end position="1327"/>
    </location>
</feature>
<dbReference type="GO" id="GO:0031090">
    <property type="term" value="C:organelle membrane"/>
    <property type="evidence" value="ECO:0007669"/>
    <property type="project" value="UniProtKB-ARBA"/>
</dbReference>
<gene>
    <name evidence="13" type="ORF">KFL_001280270</name>
</gene>
<evidence type="ECO:0000256" key="7">
    <source>
        <dbReference type="ARBA" id="ARBA00022989"/>
    </source>
</evidence>
<sequence>MDGSNMEAVLASIAQVHAVLKCPICKEDLKRPIASIPCGHDFCEACIILSLEAHGTKCPVCQQPCWRSGIVRNQMLENVVSRLQDAKKLPPTATQTSKGRSFKLVAPSRQGQNPQEKGSKKRGVSATEDAAAISRLEETDGSRGPSSRTSTSTPSSETHEKSGDSREQIGADSGRGDKRKVRAAGLKWRKMRSTGPVGNLEALGRGLGTLERRSEQQLELEKSGGDLARIGPTLDVPGDGDAMTGVDEPEDPLSTQAEAVLESEIAAQEAELRDIDIKLLVMGIDPAVHLSQVTTEQEKEEAAHSTKNLELASQASQRLESRQPEQKSGGAVEESLMAERGDGSDGTSLAQPRTAHDAVDETEQEAVGTEAATRPVSENVFQAWEMGKRSEQHLRESVGVPCQRGGSEAKIVGGEEGAGAGGESEDENENLRGEEEREGYAEVGLGSKKGGSAEKGSGGFEAGGGFTALDAAMDPFAFDPLAGGSQGNGTPGRVTSGGQAVAGRSASKRGTWSKGDKESKTPKKRLKVDSDSKRVGTATRLGGTGRLRGVEAARESARLGSTGRKEDAPVSEPSFLDAPVSEPPPVAYTRRKRGGVTSPVTGKSADSGFGSCNEAGTRGEKRPQVRSEFKTGENTGNARKGNEGGGSGKKRTREVVEGSDEEWDEREGVQGALTALGRAQGGRAGAGGREENGAKEENQVVKECPKVGAARGLEVTAERASAAGESRPEQVGGKGKVGEGDAKLEGVIAETPADGFGDWGLGLEDCDLDEQGLVKRIDGLEPGTNEPVKSAGMRNTGPRSSAARKTPGGSKVQKGIPYDAKADPLVDENRRVEEDRGASAEAHLQKAKVTAQGGFKKNTRKMLKSKALKGGKQTRKPLRDLSQRPLGRPQEHDNDKELQEALARSWVTTPLTATQMGLLLSSLSMLGLGLVNAFACTVMLQAAEEFGTPESYHDLTQKVLGARWALLLDASVVLAEFFGCCQRLILMGDFAVSVKHRLITHRSMPNRPLIVLLLAGVLIWPLIYTKKIKSLDRLSLGAVICTLTGFVILTYTFIDTAAGEGLPVNDIVYANWRPDMLLALPLQQFAFAGQTGILPIYREMRNRNLARGKLMVYISFTLCGLLYVSFGILGYLQYPGTQEANFFNLYEDKSGALYTALYFIVLIGVVAAFPLNVIIGRLHLGYLLLGPKRAEEPKWAALFATVFFLGSVGVAVGIKNLGVVQGIGGGLGDSFINLVVPGFALLKLIDKGREGRVKQTQSFENPAFEGGGGSGEDAPNRSNIDSSKVDSRGRDTDKRSRDAPRVSPQELSTSSETDSQTGSQSKGQQAESLRKVKGKDDREQQAPAGSQEAPPSHQSSLRRSLCKFAAYGLFAIAALQAAVATAGNLASLCLVGWDDASLTFYPS</sequence>
<keyword evidence="8 11" id="KW-0472">Membrane</keyword>
<organism evidence="13 14">
    <name type="scientific">Klebsormidium nitens</name>
    <name type="common">Green alga</name>
    <name type="synonym">Ulothrix nitens</name>
    <dbReference type="NCBI Taxonomy" id="105231"/>
    <lineage>
        <taxon>Eukaryota</taxon>
        <taxon>Viridiplantae</taxon>
        <taxon>Streptophyta</taxon>
        <taxon>Klebsormidiophyceae</taxon>
        <taxon>Klebsormidiales</taxon>
        <taxon>Klebsormidiaceae</taxon>
        <taxon>Klebsormidium</taxon>
    </lineage>
</organism>
<dbReference type="GO" id="GO:0016020">
    <property type="term" value="C:membrane"/>
    <property type="evidence" value="ECO:0000318"/>
    <property type="project" value="GO_Central"/>
</dbReference>
<keyword evidence="14" id="KW-1185">Reference proteome</keyword>
<feature type="compositionally biased region" description="Basic and acidic residues" evidence="10">
    <location>
        <begin position="1283"/>
        <end position="1300"/>
    </location>
</feature>
<evidence type="ECO:0000256" key="3">
    <source>
        <dbReference type="ARBA" id="ARBA00022723"/>
    </source>
</evidence>
<feature type="compositionally biased region" description="Basic and acidic residues" evidence="10">
    <location>
        <begin position="386"/>
        <end position="396"/>
    </location>
</feature>
<dbReference type="SUPFAM" id="SSF57850">
    <property type="entry name" value="RING/U-box"/>
    <property type="match status" value="1"/>
</dbReference>
<evidence type="ECO:0000259" key="12">
    <source>
        <dbReference type="PROSITE" id="PS50089"/>
    </source>
</evidence>
<feature type="region of interest" description="Disordered" evidence="10">
    <location>
        <begin position="292"/>
        <end position="700"/>
    </location>
</feature>
<feature type="region of interest" description="Disordered" evidence="10">
    <location>
        <begin position="778"/>
        <end position="818"/>
    </location>
</feature>
<dbReference type="STRING" id="105231.A0A1Y1I2D1"/>
<comment type="subcellular location">
    <subcellularLocation>
        <location evidence="1">Membrane</location>
        <topology evidence="1">Multi-pass membrane protein</topology>
    </subcellularLocation>
</comment>
<dbReference type="InterPro" id="IPR017907">
    <property type="entry name" value="Znf_RING_CS"/>
</dbReference>
<keyword evidence="6" id="KW-0029">Amino-acid transport</keyword>
<evidence type="ECO:0000256" key="2">
    <source>
        <dbReference type="ARBA" id="ARBA00022692"/>
    </source>
</evidence>
<keyword evidence="3" id="KW-0479">Metal-binding</keyword>
<dbReference type="GO" id="GO:0008270">
    <property type="term" value="F:zinc ion binding"/>
    <property type="evidence" value="ECO:0007669"/>
    <property type="project" value="UniProtKB-KW"/>
</dbReference>
<evidence type="ECO:0000256" key="8">
    <source>
        <dbReference type="ARBA" id="ARBA00023136"/>
    </source>
</evidence>
<dbReference type="PANTHER" id="PTHR22950:SF682">
    <property type="entry name" value="TRANSMEMBRANE AMINO ACID TRANSPORTER FAMILY PROTEIN"/>
    <property type="match status" value="1"/>
</dbReference>
<feature type="compositionally biased region" description="Basic residues" evidence="10">
    <location>
        <begin position="177"/>
        <end position="188"/>
    </location>
</feature>
<dbReference type="Gene3D" id="3.30.40.10">
    <property type="entry name" value="Zinc/RING finger domain, C3HC4 (zinc finger)"/>
    <property type="match status" value="1"/>
</dbReference>
<keyword evidence="6" id="KW-0813">Transport</keyword>
<feature type="compositionally biased region" description="Basic residues" evidence="10">
    <location>
        <begin position="857"/>
        <end position="876"/>
    </location>
</feature>
<dbReference type="Proteomes" id="UP000054558">
    <property type="component" value="Unassembled WGS sequence"/>
</dbReference>
<evidence type="ECO:0000256" key="4">
    <source>
        <dbReference type="ARBA" id="ARBA00022771"/>
    </source>
</evidence>
<protein>
    <submittedName>
        <fullName evidence="13">Amino acid transporter family protein</fullName>
    </submittedName>
</protein>
<feature type="compositionally biased region" description="Basic and acidic residues" evidence="10">
    <location>
        <begin position="617"/>
        <end position="631"/>
    </location>
</feature>
<dbReference type="InterPro" id="IPR001841">
    <property type="entry name" value="Znf_RING"/>
</dbReference>
<evidence type="ECO:0000313" key="14">
    <source>
        <dbReference type="Proteomes" id="UP000054558"/>
    </source>
</evidence>
<feature type="compositionally biased region" description="Gly residues" evidence="10">
    <location>
        <begin position="456"/>
        <end position="466"/>
    </location>
</feature>
<evidence type="ECO:0000313" key="13">
    <source>
        <dbReference type="EMBL" id="GAQ82907.1"/>
    </source>
</evidence>
<feature type="transmembrane region" description="Helical" evidence="11">
    <location>
        <begin position="1006"/>
        <end position="1024"/>
    </location>
</feature>
<dbReference type="GO" id="GO:0015179">
    <property type="term" value="F:L-amino acid transmembrane transporter activity"/>
    <property type="evidence" value="ECO:0000318"/>
    <property type="project" value="GO_Central"/>
</dbReference>
<keyword evidence="4 9" id="KW-0863">Zinc-finger</keyword>
<dbReference type="PROSITE" id="PS00518">
    <property type="entry name" value="ZF_RING_1"/>
    <property type="match status" value="1"/>
</dbReference>
<dbReference type="InterPro" id="IPR013057">
    <property type="entry name" value="AA_transpt_TM"/>
</dbReference>
<dbReference type="EMBL" id="DF237077">
    <property type="protein sequence ID" value="GAQ82907.1"/>
    <property type="molecule type" value="Genomic_DNA"/>
</dbReference>
<dbReference type="Pfam" id="PF01490">
    <property type="entry name" value="Aa_trans"/>
    <property type="match status" value="1"/>
</dbReference>
<evidence type="ECO:0000256" key="9">
    <source>
        <dbReference type="PROSITE-ProRule" id="PRU00175"/>
    </source>
</evidence>
<dbReference type="Pfam" id="PF13923">
    <property type="entry name" value="zf-C3HC4_2"/>
    <property type="match status" value="1"/>
</dbReference>
<dbReference type="GO" id="GO:0003333">
    <property type="term" value="P:amino acid transmembrane transport"/>
    <property type="evidence" value="ECO:0000318"/>
    <property type="project" value="GO_Central"/>
</dbReference>
<evidence type="ECO:0000256" key="1">
    <source>
        <dbReference type="ARBA" id="ARBA00004141"/>
    </source>
</evidence>
<keyword evidence="2 11" id="KW-0812">Transmembrane</keyword>
<dbReference type="OrthoDB" id="6270329at2759"/>
<feature type="region of interest" description="Disordered" evidence="10">
    <location>
        <begin position="830"/>
        <end position="897"/>
    </location>
</feature>
<feature type="region of interest" description="Disordered" evidence="10">
    <location>
        <begin position="87"/>
        <end position="188"/>
    </location>
</feature>
<keyword evidence="5" id="KW-0862">Zinc</keyword>
<feature type="region of interest" description="Disordered" evidence="10">
    <location>
        <begin position="718"/>
        <end position="739"/>
    </location>
</feature>
<dbReference type="InterPro" id="IPR013083">
    <property type="entry name" value="Znf_RING/FYVE/PHD"/>
</dbReference>
<feature type="transmembrane region" description="Helical" evidence="11">
    <location>
        <begin position="1226"/>
        <end position="1245"/>
    </location>
</feature>
<feature type="compositionally biased region" description="Basic and acidic residues" evidence="10">
    <location>
        <begin position="157"/>
        <end position="169"/>
    </location>
</feature>